<sequence>MCANGMAAEDMHYVVWECSLYDDLRKRLLDGLEVLRLGPVHYMELVRSRVNFSSVQALNRENRNIGTKFKLKKELIGSIKRPQVYPVQFQRFSLCDCKVGRAMGGRLGNHSSTATSVAGTPSEARSGDVCRQLPAAGGSSRRC</sequence>
<evidence type="ECO:0000256" key="1">
    <source>
        <dbReference type="SAM" id="MobiDB-lite"/>
    </source>
</evidence>
<protein>
    <submittedName>
        <fullName evidence="2">Uncharacterized protein</fullName>
    </submittedName>
</protein>
<gene>
    <name evidence="2" type="ORF">EVAR_83653_1</name>
</gene>
<feature type="compositionally biased region" description="Polar residues" evidence="1">
    <location>
        <begin position="110"/>
        <end position="119"/>
    </location>
</feature>
<name>A0A4C1UPW7_EUMVA</name>
<accession>A0A4C1UPW7</accession>
<feature type="region of interest" description="Disordered" evidence="1">
    <location>
        <begin position="110"/>
        <end position="143"/>
    </location>
</feature>
<keyword evidence="3" id="KW-1185">Reference proteome</keyword>
<dbReference type="Proteomes" id="UP000299102">
    <property type="component" value="Unassembled WGS sequence"/>
</dbReference>
<evidence type="ECO:0000313" key="2">
    <source>
        <dbReference type="EMBL" id="GBP28022.1"/>
    </source>
</evidence>
<organism evidence="2 3">
    <name type="scientific">Eumeta variegata</name>
    <name type="common">Bagworm moth</name>
    <name type="synonym">Eumeta japonica</name>
    <dbReference type="NCBI Taxonomy" id="151549"/>
    <lineage>
        <taxon>Eukaryota</taxon>
        <taxon>Metazoa</taxon>
        <taxon>Ecdysozoa</taxon>
        <taxon>Arthropoda</taxon>
        <taxon>Hexapoda</taxon>
        <taxon>Insecta</taxon>
        <taxon>Pterygota</taxon>
        <taxon>Neoptera</taxon>
        <taxon>Endopterygota</taxon>
        <taxon>Lepidoptera</taxon>
        <taxon>Glossata</taxon>
        <taxon>Ditrysia</taxon>
        <taxon>Tineoidea</taxon>
        <taxon>Psychidae</taxon>
        <taxon>Oiketicinae</taxon>
        <taxon>Eumeta</taxon>
    </lineage>
</organism>
<dbReference type="EMBL" id="BGZK01000201">
    <property type="protein sequence ID" value="GBP28022.1"/>
    <property type="molecule type" value="Genomic_DNA"/>
</dbReference>
<comment type="caution">
    <text evidence="2">The sequence shown here is derived from an EMBL/GenBank/DDBJ whole genome shotgun (WGS) entry which is preliminary data.</text>
</comment>
<dbReference type="AlphaFoldDB" id="A0A4C1UPW7"/>
<proteinExistence type="predicted"/>
<evidence type="ECO:0000313" key="3">
    <source>
        <dbReference type="Proteomes" id="UP000299102"/>
    </source>
</evidence>
<reference evidence="2 3" key="1">
    <citation type="journal article" date="2019" name="Commun. Biol.">
        <title>The bagworm genome reveals a unique fibroin gene that provides high tensile strength.</title>
        <authorList>
            <person name="Kono N."/>
            <person name="Nakamura H."/>
            <person name="Ohtoshi R."/>
            <person name="Tomita M."/>
            <person name="Numata K."/>
            <person name="Arakawa K."/>
        </authorList>
    </citation>
    <scope>NUCLEOTIDE SEQUENCE [LARGE SCALE GENOMIC DNA]</scope>
</reference>